<evidence type="ECO:0000313" key="2">
    <source>
        <dbReference type="EMBL" id="VDO08965.1"/>
    </source>
</evidence>
<dbReference type="PANTHER" id="PTHR23208">
    <property type="entry name" value="LYSOZYME PROTEIN"/>
    <property type="match status" value="1"/>
</dbReference>
<feature type="region of interest" description="Disordered" evidence="1">
    <location>
        <begin position="154"/>
        <end position="202"/>
    </location>
</feature>
<dbReference type="GO" id="GO:0007165">
    <property type="term" value="P:signal transduction"/>
    <property type="evidence" value="ECO:0007669"/>
    <property type="project" value="TreeGrafter"/>
</dbReference>
<evidence type="ECO:0000256" key="1">
    <source>
        <dbReference type="SAM" id="MobiDB-lite"/>
    </source>
</evidence>
<dbReference type="GO" id="GO:0045087">
    <property type="term" value="P:innate immune response"/>
    <property type="evidence" value="ECO:0007669"/>
    <property type="project" value="TreeGrafter"/>
</dbReference>
<proteinExistence type="predicted"/>
<dbReference type="EMBL" id="UZAF01001695">
    <property type="protein sequence ID" value="VDO08965.1"/>
    <property type="molecule type" value="Genomic_DNA"/>
</dbReference>
<gene>
    <name evidence="2" type="ORF">HPLM_LOCUS1325</name>
</gene>
<dbReference type="WBParaSite" id="HPLM_0000132701-mRNA-1">
    <property type="protein sequence ID" value="HPLM_0000132701-mRNA-1"/>
    <property type="gene ID" value="HPLM_0000132701"/>
</dbReference>
<reference evidence="4" key="1">
    <citation type="submission" date="2017-02" db="UniProtKB">
        <authorList>
            <consortium name="WormBaseParasite"/>
        </authorList>
    </citation>
    <scope>IDENTIFICATION</scope>
</reference>
<reference evidence="2 3" key="2">
    <citation type="submission" date="2018-11" db="EMBL/GenBank/DDBJ databases">
        <authorList>
            <consortium name="Pathogen Informatics"/>
        </authorList>
    </citation>
    <scope>NUCLEOTIDE SEQUENCE [LARGE SCALE GENOMIC DNA]</scope>
    <source>
        <strain evidence="2 3">MHpl1</strain>
    </source>
</reference>
<evidence type="ECO:0000313" key="3">
    <source>
        <dbReference type="Proteomes" id="UP000268014"/>
    </source>
</evidence>
<organism evidence="4">
    <name type="scientific">Haemonchus placei</name>
    <name type="common">Barber's pole worm</name>
    <dbReference type="NCBI Taxonomy" id="6290"/>
    <lineage>
        <taxon>Eukaryota</taxon>
        <taxon>Metazoa</taxon>
        <taxon>Ecdysozoa</taxon>
        <taxon>Nematoda</taxon>
        <taxon>Chromadorea</taxon>
        <taxon>Rhabditida</taxon>
        <taxon>Rhabditina</taxon>
        <taxon>Rhabditomorpha</taxon>
        <taxon>Strongyloidea</taxon>
        <taxon>Trichostrongylidae</taxon>
        <taxon>Haemonchus</taxon>
    </lineage>
</organism>
<dbReference type="InterPro" id="IPR051595">
    <property type="entry name" value="GH25_Enzymes"/>
</dbReference>
<dbReference type="SUPFAM" id="SSF51445">
    <property type="entry name" value="(Trans)glycosidases"/>
    <property type="match status" value="1"/>
</dbReference>
<dbReference type="OrthoDB" id="25039at2759"/>
<feature type="compositionally biased region" description="Polar residues" evidence="1">
    <location>
        <begin position="170"/>
        <end position="189"/>
    </location>
</feature>
<dbReference type="Gene3D" id="3.20.20.80">
    <property type="entry name" value="Glycosidases"/>
    <property type="match status" value="1"/>
</dbReference>
<dbReference type="AlphaFoldDB" id="A0A0N4VVK7"/>
<dbReference type="InterPro" id="IPR017853">
    <property type="entry name" value="GH"/>
</dbReference>
<accession>A0A0N4VVK7</accession>
<dbReference type="Proteomes" id="UP000268014">
    <property type="component" value="Unassembled WGS sequence"/>
</dbReference>
<keyword evidence="3" id="KW-1185">Reference proteome</keyword>
<name>A0A0N4VVK7_HAEPC</name>
<sequence length="218" mass="24167">MKVGIYTNKDDWTQITNGAKVNNAMLWYWSVKGPGSANMTQPDFNDFTPFAGWTAPSVKQFVQSDTLCGVTLNRNVYDTSIPVNSLRSKEKSDRISSTPIPEKMKKKSLKMAWAAFMLSVVASHIVETYASEGLLDPFPELTLKFTNTEPLTLRQHRKSQVDPSLPHPNNVDSPTSPEQPLNKNVSTAKSVDSESDEESSGDAVATFFKNFAEKVSID</sequence>
<evidence type="ECO:0000313" key="4">
    <source>
        <dbReference type="WBParaSite" id="HPLM_0000132701-mRNA-1"/>
    </source>
</evidence>
<dbReference type="PANTHER" id="PTHR23208:SF36">
    <property type="entry name" value="LYSOZYME-RELATED"/>
    <property type="match status" value="1"/>
</dbReference>
<protein>
    <submittedName>
        <fullName evidence="4">C-type lectin domain-containing protein</fullName>
    </submittedName>
</protein>